<dbReference type="SUPFAM" id="SSF57196">
    <property type="entry name" value="EGF/Laminin"/>
    <property type="match status" value="1"/>
</dbReference>
<keyword evidence="2" id="KW-0732">Signal</keyword>
<evidence type="ECO:0000256" key="1">
    <source>
        <dbReference type="ARBA" id="ARBA00022536"/>
    </source>
</evidence>
<keyword evidence="6" id="KW-0472">Membrane</keyword>
<dbReference type="FunFam" id="2.10.25.10:FF:000038">
    <property type="entry name" value="Fibrillin 2"/>
    <property type="match status" value="1"/>
</dbReference>
<dbReference type="CDD" id="cd00054">
    <property type="entry name" value="EGF_CA"/>
    <property type="match status" value="1"/>
</dbReference>
<organism evidence="9 10">
    <name type="scientific">Hymenochirus boettgeri</name>
    <name type="common">Congo dwarf clawed frog</name>
    <dbReference type="NCBI Taxonomy" id="247094"/>
    <lineage>
        <taxon>Eukaryota</taxon>
        <taxon>Metazoa</taxon>
        <taxon>Chordata</taxon>
        <taxon>Craniata</taxon>
        <taxon>Vertebrata</taxon>
        <taxon>Euteleostomi</taxon>
        <taxon>Amphibia</taxon>
        <taxon>Batrachia</taxon>
        <taxon>Anura</taxon>
        <taxon>Pipoidea</taxon>
        <taxon>Pipidae</taxon>
        <taxon>Pipinae</taxon>
        <taxon>Hymenochirus</taxon>
    </lineage>
</organism>
<reference evidence="9" key="1">
    <citation type="thesis" date="2020" institute="ProQuest LLC" country="789 East Eisenhower Parkway, Ann Arbor, MI, USA">
        <title>Comparative Genomics and Chromosome Evolution.</title>
        <authorList>
            <person name="Mudd A.B."/>
        </authorList>
    </citation>
    <scope>NUCLEOTIDE SEQUENCE</scope>
    <source>
        <strain evidence="9">Female2</strain>
        <tissue evidence="9">Blood</tissue>
    </source>
</reference>
<dbReference type="InterPro" id="IPR049883">
    <property type="entry name" value="NOTCH1_EGF-like"/>
</dbReference>
<dbReference type="Gene3D" id="2.60.120.290">
    <property type="entry name" value="Spermadhesin, CUB domain"/>
    <property type="match status" value="1"/>
</dbReference>
<evidence type="ECO:0000259" key="8">
    <source>
        <dbReference type="PROSITE" id="PS50026"/>
    </source>
</evidence>
<evidence type="ECO:0000259" key="7">
    <source>
        <dbReference type="PROSITE" id="PS01180"/>
    </source>
</evidence>
<dbReference type="PROSITE" id="PS01180">
    <property type="entry name" value="CUB"/>
    <property type="match status" value="1"/>
</dbReference>
<feature type="domain" description="CUB" evidence="7">
    <location>
        <begin position="25"/>
        <end position="138"/>
    </location>
</feature>
<protein>
    <recommendedName>
        <fullName evidence="11">EGF-like domain-containing protein</fullName>
    </recommendedName>
</protein>
<accession>A0A8T2JJR4</accession>
<feature type="domain" description="EGF-like" evidence="8">
    <location>
        <begin position="893"/>
        <end position="928"/>
    </location>
</feature>
<dbReference type="PROSITE" id="PS01187">
    <property type="entry name" value="EGF_CA"/>
    <property type="match status" value="1"/>
</dbReference>
<dbReference type="OrthoDB" id="2015116at2759"/>
<dbReference type="InterPro" id="IPR000152">
    <property type="entry name" value="EGF-type_Asp/Asn_hydroxyl_site"/>
</dbReference>
<dbReference type="PROSITE" id="PS00010">
    <property type="entry name" value="ASX_HYDROXYL"/>
    <property type="match status" value="1"/>
</dbReference>
<evidence type="ECO:0000313" key="10">
    <source>
        <dbReference type="Proteomes" id="UP000812440"/>
    </source>
</evidence>
<evidence type="ECO:0000256" key="5">
    <source>
        <dbReference type="PROSITE-ProRule" id="PRU00076"/>
    </source>
</evidence>
<evidence type="ECO:0000256" key="3">
    <source>
        <dbReference type="ARBA" id="ARBA00022737"/>
    </source>
</evidence>
<dbReference type="InterPro" id="IPR018097">
    <property type="entry name" value="EGF_Ca-bd_CS"/>
</dbReference>
<proteinExistence type="predicted"/>
<dbReference type="Proteomes" id="UP000812440">
    <property type="component" value="Chromosome 5"/>
</dbReference>
<dbReference type="Pfam" id="PF07645">
    <property type="entry name" value="EGF_CA"/>
    <property type="match status" value="1"/>
</dbReference>
<dbReference type="SUPFAM" id="SSF49854">
    <property type="entry name" value="Spermadhesin, CUB domain"/>
    <property type="match status" value="1"/>
</dbReference>
<evidence type="ECO:0000313" key="9">
    <source>
        <dbReference type="EMBL" id="KAG8443948.1"/>
    </source>
</evidence>
<dbReference type="SMART" id="SM00179">
    <property type="entry name" value="EGF_CA"/>
    <property type="match status" value="1"/>
</dbReference>
<dbReference type="PROSITE" id="PS50026">
    <property type="entry name" value="EGF_3"/>
    <property type="match status" value="1"/>
</dbReference>
<name>A0A8T2JJR4_9PIPI</name>
<keyword evidence="10" id="KW-1185">Reference proteome</keyword>
<comment type="caution">
    <text evidence="5">Lacks conserved residue(s) required for the propagation of feature annotation.</text>
</comment>
<dbReference type="InterPro" id="IPR000859">
    <property type="entry name" value="CUB_dom"/>
</dbReference>
<dbReference type="GO" id="GO:0005509">
    <property type="term" value="F:calcium ion binding"/>
    <property type="evidence" value="ECO:0007669"/>
    <property type="project" value="InterPro"/>
</dbReference>
<keyword evidence="1 5" id="KW-0245">EGF-like domain</keyword>
<sequence>MEKWIKLPPDFKRTFMVAFVPERSCHVQFKNRFGAFSPPVHSGNEHLWCNWTIIAGPGKHIVIYIKGFQVEESCEDNWDKIIFEGVSSSVETMVIYACWNKNTHVFATQATAVHIVFFWLNFSLNKSKKYFEGSFYIFDDPGTSAWFPNIINNVSNGSLPVLTTSVKEKPIQNSSVQPFVIKELNEMHSISLSSIKESANMHRVEELHNSRATKILISIKPTEVIPQSHRMLYSAELLNESYTELLHHNSLLSLNIKQSQTVSVSESSHSFLASEHNILFRDLVKYLIQSYDKYTFGQTMTFTKPTPDINVQMSSFKPVCCPTAEQHSKKITLGYAVSRGINLNDLILNLSDQSHRSLHDTKVAQQESNAPTFVLQRTASTLSLFPTDHLKLMPTSNLEIEHNMAISLERAESFLSTTFFIACSNIDAFEKSNSIDRSTSSTFQSDISEYTMSVLANEQSNILFGNLFTHSLLLYVENTFVQSLSFAQSTPYTHFSLSSCCHTEDQHKTISSSVELNDSSTISWEMDPTQLFYETPPEKSRIALGEFLNGQLSTRIPMNFGDLSHGSLDQTKAALQETIVHSSVLQVMSMTEELLTTIDHYKTIPTSKLEVEENLTIGLEPVVGSLSTPLLINHYKLDTFEKVNSINRLMAISFQSDILQQGANLQTSDIPKLSESVFFTPLSNSHFLRSNLFNGPNLQISHNVGPKKKYDSLAPSGESITGELLREATSLLSFGTEESKLKSTQDIQINTPLKFDLSPSNEILKLSSSFTKLLNLGEQANFLEIMSDPWNFEIGSSKLKADYLFAVTAEIKLNRLLPRELEKYLVKWLKHFILHRTQDNQTVKENHTIQTFWLHVKNDHGDIGRLINTQLETIGNMTVGNWSTILVSILAKDVDECMMEIHQCDIQALCTNTPGTYSCQCRDGYMDNSLAKLGTMCVISRTSGIPVLYVRIEVLIVSIVGVAVVLVIIIAIVISLIQRRYAKGNFSLGKTNPTSSNLRSPYVDHYPQRNVDHDLPTTKRLSTQCAPELPGTSELSASLQRTRITVEQTAC</sequence>
<dbReference type="InterPro" id="IPR000742">
    <property type="entry name" value="EGF"/>
</dbReference>
<dbReference type="EMBL" id="JAACNH010000004">
    <property type="protein sequence ID" value="KAG8443948.1"/>
    <property type="molecule type" value="Genomic_DNA"/>
</dbReference>
<dbReference type="AlphaFoldDB" id="A0A8T2JJR4"/>
<evidence type="ECO:0000256" key="4">
    <source>
        <dbReference type="ARBA" id="ARBA00023157"/>
    </source>
</evidence>
<evidence type="ECO:0000256" key="2">
    <source>
        <dbReference type="ARBA" id="ARBA00022729"/>
    </source>
</evidence>
<feature type="transmembrane region" description="Helical" evidence="6">
    <location>
        <begin position="954"/>
        <end position="977"/>
    </location>
</feature>
<keyword evidence="4" id="KW-1015">Disulfide bond</keyword>
<dbReference type="InterPro" id="IPR001881">
    <property type="entry name" value="EGF-like_Ca-bd_dom"/>
</dbReference>
<evidence type="ECO:0000256" key="6">
    <source>
        <dbReference type="SAM" id="Phobius"/>
    </source>
</evidence>
<keyword evidence="6" id="KW-1133">Transmembrane helix</keyword>
<comment type="caution">
    <text evidence="9">The sequence shown here is derived from an EMBL/GenBank/DDBJ whole genome shotgun (WGS) entry which is preliminary data.</text>
</comment>
<dbReference type="InterPro" id="IPR035914">
    <property type="entry name" value="Sperma_CUB_dom_sf"/>
</dbReference>
<dbReference type="Gene3D" id="2.10.25.10">
    <property type="entry name" value="Laminin"/>
    <property type="match status" value="1"/>
</dbReference>
<keyword evidence="6" id="KW-0812">Transmembrane</keyword>
<gene>
    <name evidence="9" type="ORF">GDO86_009224</name>
</gene>
<keyword evidence="3" id="KW-0677">Repeat</keyword>
<evidence type="ECO:0008006" key="11">
    <source>
        <dbReference type="Google" id="ProtNLM"/>
    </source>
</evidence>